<evidence type="ECO:0008006" key="2">
    <source>
        <dbReference type="Google" id="ProtNLM"/>
    </source>
</evidence>
<dbReference type="OrthoDB" id="3357330at2"/>
<dbReference type="AlphaFoldDB" id="A0A090ATL5"/>
<name>A0A090ATL5_9ACTN</name>
<sequence>MEGLDEAMAEPSTQSLTLDIIDYPGRRPEAYIADLNLESEGLGTHHLLAHHRQADVTAAAYAEALFAKRPQEDGGVTAVLGYCASSGVSAHYAEIVARETGQMPLLICFDASPCTIGDIEDCYLTALQQIEEDNPGTAFPPVSVPALVDRPHLLIHAVREDLTRRMVRALAADGLTDDDVAGLVTQTVDDTHISWITHLLACGDARPSTRMGRTLNVVSRGYTDGPDWLRGEDVLTVRIDCDRADLLRHPETRSAVLGFVREGSVNA</sequence>
<organism evidence="1">
    <name type="scientific">Streptomyces turgidiscabies</name>
    <dbReference type="NCBI Taxonomy" id="85558"/>
    <lineage>
        <taxon>Bacteria</taxon>
        <taxon>Bacillati</taxon>
        <taxon>Actinomycetota</taxon>
        <taxon>Actinomycetes</taxon>
        <taxon>Kitasatosporales</taxon>
        <taxon>Streptomycetaceae</taxon>
        <taxon>Streptomyces</taxon>
    </lineage>
</organism>
<accession>A0A090ATL5</accession>
<dbReference type="RefSeq" id="WP_006383333.1">
    <property type="nucleotide sequence ID" value="NZ_BAAAGY010000011.1"/>
</dbReference>
<dbReference type="GeneID" id="97400598"/>
<dbReference type="EMBL" id="AB698638">
    <property type="protein sequence ID" value="BAP59942.1"/>
    <property type="molecule type" value="Genomic_DNA"/>
</dbReference>
<protein>
    <recommendedName>
        <fullName evidence="2">Thioesterase domain-containing protein</fullName>
    </recommendedName>
</protein>
<proteinExistence type="predicted"/>
<reference evidence="1" key="1">
    <citation type="journal article" date="2012" name="J. Gen. Appl. Microbiol.">
        <title>Genome-wide survey of polyketide synthase and nonribosomal peptide synthetase gene clusters in Streptomyces turgidiscabies NBRC 16081.</title>
        <authorList>
            <person name="Komaki H."/>
            <person name="Ichikawa N."/>
            <person name="Oguchi A."/>
            <person name="Hanamaki T."/>
            <person name="Fujita N."/>
        </authorList>
    </citation>
    <scope>NUCLEOTIDE SEQUENCE</scope>
    <source>
        <strain evidence="1">NBRC 16081</strain>
    </source>
</reference>
<evidence type="ECO:0000313" key="1">
    <source>
        <dbReference type="EMBL" id="BAP59942.1"/>
    </source>
</evidence>